<evidence type="ECO:0000313" key="2">
    <source>
        <dbReference type="EMBL" id="KKJ01717.1"/>
    </source>
</evidence>
<sequence length="188" mass="21463">MPVLCPKDRKHTLSESLLEDSLAVQCCPDCKGTWIPAENYETWQNQQPPAAPDPARLSQPLEVDFHQSPYDAKAALCPECSSYLARAKVNWSKPFFVERCPNCGGIWCDRGEWTILERLGLHRTIQVLFTQEWQAKVRHHETLEQERAATIDKLGPDIATQVFALAQLLEDHPNGDFGVAYLMRRFEQ</sequence>
<accession>A0A0M2Q555</accession>
<dbReference type="eggNOG" id="COG3809">
    <property type="taxonomic scope" value="Bacteria"/>
</dbReference>
<comment type="caution">
    <text evidence="2">The sequence shown here is derived from an EMBL/GenBank/DDBJ whole genome shotgun (WGS) entry which is preliminary data.</text>
</comment>
<protein>
    <recommendedName>
        <fullName evidence="1">Transcription factor zinc-finger domain-containing protein</fullName>
    </recommendedName>
</protein>
<dbReference type="Pfam" id="PF13453">
    <property type="entry name" value="Zn_ribbon_TFIIB"/>
    <property type="match status" value="1"/>
</dbReference>
<gene>
    <name evidence="2" type="ORF">PROH_04670</name>
</gene>
<keyword evidence="3" id="KW-1185">Reference proteome</keyword>
<feature type="domain" description="Transcription factor zinc-finger" evidence="1">
    <location>
        <begin position="77"/>
        <end position="113"/>
    </location>
</feature>
<dbReference type="Proteomes" id="UP000034681">
    <property type="component" value="Unassembled WGS sequence"/>
</dbReference>
<organism evidence="2 3">
    <name type="scientific">Prochlorothrix hollandica PCC 9006 = CALU 1027</name>
    <dbReference type="NCBI Taxonomy" id="317619"/>
    <lineage>
        <taxon>Bacteria</taxon>
        <taxon>Bacillati</taxon>
        <taxon>Cyanobacteriota</taxon>
        <taxon>Cyanophyceae</taxon>
        <taxon>Prochlorotrichales</taxon>
        <taxon>Prochlorotrichaceae</taxon>
        <taxon>Prochlorothrix</taxon>
    </lineage>
</organism>
<evidence type="ECO:0000313" key="3">
    <source>
        <dbReference type="Proteomes" id="UP000034681"/>
    </source>
</evidence>
<evidence type="ECO:0000259" key="1">
    <source>
        <dbReference type="Pfam" id="PF13453"/>
    </source>
</evidence>
<dbReference type="STRING" id="317619.GCA_000332315_04217"/>
<proteinExistence type="predicted"/>
<dbReference type="RefSeq" id="WP_044077395.1">
    <property type="nucleotide sequence ID" value="NZ_KB235941.1"/>
</dbReference>
<reference evidence="2" key="1">
    <citation type="submission" date="2012-04" db="EMBL/GenBank/DDBJ databases">
        <authorList>
            <person name="Borisov I.G."/>
            <person name="Ivanikova N.V."/>
            <person name="Pinevich A.V."/>
        </authorList>
    </citation>
    <scope>NUCLEOTIDE SEQUENCE</scope>
    <source>
        <strain evidence="2">CALU 1027</strain>
    </source>
</reference>
<dbReference type="InterPro" id="IPR027392">
    <property type="entry name" value="TF_Znf"/>
</dbReference>
<dbReference type="EMBL" id="AJTX02000002">
    <property type="protein sequence ID" value="KKJ01717.1"/>
    <property type="molecule type" value="Genomic_DNA"/>
</dbReference>
<name>A0A0M2Q555_PROHO</name>
<dbReference type="AlphaFoldDB" id="A0A0M2Q555"/>